<dbReference type="GO" id="GO:0032049">
    <property type="term" value="P:cardiolipin biosynthetic process"/>
    <property type="evidence" value="ECO:0007669"/>
    <property type="project" value="UniProtKB-ARBA"/>
</dbReference>
<feature type="region of interest" description="Disordered" evidence="1">
    <location>
        <begin position="379"/>
        <end position="404"/>
    </location>
</feature>
<dbReference type="PROSITE" id="PS50035">
    <property type="entry name" value="PLD"/>
    <property type="match status" value="1"/>
</dbReference>
<dbReference type="SUPFAM" id="SSF56024">
    <property type="entry name" value="Phospholipase D/nuclease"/>
    <property type="match status" value="2"/>
</dbReference>
<dbReference type="InterPro" id="IPR025202">
    <property type="entry name" value="PLD-like_dom"/>
</dbReference>
<keyword evidence="2" id="KW-0472">Membrane</keyword>
<dbReference type="Proteomes" id="UP000268094">
    <property type="component" value="Unassembled WGS sequence"/>
</dbReference>
<keyword evidence="5" id="KW-1185">Reference proteome</keyword>
<accession>A0A3A8J8G6</accession>
<gene>
    <name evidence="4" type="ORF">D7V88_07695</name>
</gene>
<feature type="domain" description="PLD phosphodiesterase" evidence="3">
    <location>
        <begin position="307"/>
        <end position="334"/>
    </location>
</feature>
<dbReference type="PANTHER" id="PTHR21248">
    <property type="entry name" value="CARDIOLIPIN SYNTHASE"/>
    <property type="match status" value="1"/>
</dbReference>
<protein>
    <submittedName>
        <fullName evidence="4">Cardiolipin synthase B</fullName>
    </submittedName>
</protein>
<feature type="region of interest" description="Disordered" evidence="1">
    <location>
        <begin position="480"/>
        <end position="504"/>
    </location>
</feature>
<dbReference type="EMBL" id="RAVZ01000034">
    <property type="protein sequence ID" value="RKG92002.1"/>
    <property type="molecule type" value="Genomic_DNA"/>
</dbReference>
<organism evidence="4 5">
    <name type="scientific">Corallococcus terminator</name>
    <dbReference type="NCBI Taxonomy" id="2316733"/>
    <lineage>
        <taxon>Bacteria</taxon>
        <taxon>Pseudomonadati</taxon>
        <taxon>Myxococcota</taxon>
        <taxon>Myxococcia</taxon>
        <taxon>Myxococcales</taxon>
        <taxon>Cystobacterineae</taxon>
        <taxon>Myxococcaceae</taxon>
        <taxon>Corallococcus</taxon>
    </lineage>
</organism>
<dbReference type="RefSeq" id="WP_120539953.1">
    <property type="nucleotide sequence ID" value="NZ_RAVZ01000034.1"/>
</dbReference>
<evidence type="ECO:0000259" key="3">
    <source>
        <dbReference type="PROSITE" id="PS50035"/>
    </source>
</evidence>
<dbReference type="AlphaFoldDB" id="A0A3A8J8G6"/>
<feature type="transmembrane region" description="Helical" evidence="2">
    <location>
        <begin position="456"/>
        <end position="474"/>
    </location>
</feature>
<evidence type="ECO:0000256" key="1">
    <source>
        <dbReference type="SAM" id="MobiDB-lite"/>
    </source>
</evidence>
<dbReference type="CDD" id="cd09110">
    <property type="entry name" value="PLDc_CLS_1"/>
    <property type="match status" value="1"/>
</dbReference>
<dbReference type="GO" id="GO:0008808">
    <property type="term" value="F:cardiolipin synthase activity"/>
    <property type="evidence" value="ECO:0007669"/>
    <property type="project" value="TreeGrafter"/>
</dbReference>
<dbReference type="CDD" id="cd09159">
    <property type="entry name" value="PLDc_ybhO_like_2"/>
    <property type="match status" value="1"/>
</dbReference>
<keyword evidence="2" id="KW-0812">Transmembrane</keyword>
<comment type="caution">
    <text evidence="4">The sequence shown here is derived from an EMBL/GenBank/DDBJ whole genome shotgun (WGS) entry which is preliminary data.</text>
</comment>
<dbReference type="SMART" id="SM00155">
    <property type="entry name" value="PLDc"/>
    <property type="match status" value="2"/>
</dbReference>
<feature type="compositionally biased region" description="Low complexity" evidence="1">
    <location>
        <begin position="392"/>
        <end position="404"/>
    </location>
</feature>
<dbReference type="Gene3D" id="3.30.870.10">
    <property type="entry name" value="Endonuclease Chain A"/>
    <property type="match status" value="2"/>
</dbReference>
<dbReference type="OrthoDB" id="9762009at2"/>
<evidence type="ECO:0000256" key="2">
    <source>
        <dbReference type="SAM" id="Phobius"/>
    </source>
</evidence>
<keyword evidence="2" id="KW-1133">Transmembrane helix</keyword>
<dbReference type="PANTHER" id="PTHR21248:SF22">
    <property type="entry name" value="PHOSPHOLIPASE D"/>
    <property type="match status" value="1"/>
</dbReference>
<dbReference type="InterPro" id="IPR001736">
    <property type="entry name" value="PLipase_D/transphosphatidylase"/>
</dbReference>
<sequence length="524" mass="57130">MAIVKSTGISGPQRGLAEQVFSRAAGAPLVPGNDVHLLRDARENYPAWLSAIHLARRSVLFENYIIEDDDVGRSFADALEARARDGVRVCVLYDWLGCQGTASSRFWRRLREAGVEVRCFNPFQFDRPLAWLGRNHRKTLTVDGEVGFVSGLCVSHKWVGDPEKHVAPWRDTGLAIRGPAVADLVRAFAQGWATVGTPLDEDACLSARAPEPMGDVALRVVAGVPWSAGLFRVDQLIASLARKRLWLTDAYFVGTAAYVQALRAASRDGVDVRLLVPGSSDIPLLRPLTQSGYRPLLEAGIRVYEWNGTMLHAKTAVADGLWARVGSSNLNPASWLGNSEIDVAVEDIHFAQQMEAMYQQDLEHATEVVLSGRDRRLMSMNPHPRPLPRSQRGAPGRRGSMSRAAAGAVRLGNTVGAAVTNHRELGRTESKLVFGAGVVPLALAGVALWWPQVVAVPAALLSAWAGIALWSRAARLRRQEAETPETQRPLPESDVPPMPTVTVESRLIAEAEPVHVSEAERQQP</sequence>
<evidence type="ECO:0000313" key="4">
    <source>
        <dbReference type="EMBL" id="RKG92002.1"/>
    </source>
</evidence>
<proteinExistence type="predicted"/>
<name>A0A3A8J8G6_9BACT</name>
<dbReference type="GO" id="GO:0016020">
    <property type="term" value="C:membrane"/>
    <property type="evidence" value="ECO:0007669"/>
    <property type="project" value="TreeGrafter"/>
</dbReference>
<evidence type="ECO:0000313" key="5">
    <source>
        <dbReference type="Proteomes" id="UP000268094"/>
    </source>
</evidence>
<reference evidence="5" key="1">
    <citation type="submission" date="2018-09" db="EMBL/GenBank/DDBJ databases">
        <authorList>
            <person name="Livingstone P.G."/>
            <person name="Whitworth D.E."/>
        </authorList>
    </citation>
    <scope>NUCLEOTIDE SEQUENCE [LARGE SCALE GENOMIC DNA]</scope>
    <source>
        <strain evidence="5">CA054A</strain>
    </source>
</reference>
<dbReference type="Pfam" id="PF13091">
    <property type="entry name" value="PLDc_2"/>
    <property type="match status" value="2"/>
</dbReference>